<dbReference type="AlphaFoldDB" id="A0A127JUI3"/>
<dbReference type="PATRIC" id="fig|94132.3.peg.2642"/>
<dbReference type="Gene3D" id="3.20.20.140">
    <property type="entry name" value="Metal-dependent hydrolases"/>
    <property type="match status" value="1"/>
</dbReference>
<dbReference type="InterPro" id="IPR057744">
    <property type="entry name" value="OTAase-like"/>
</dbReference>
<reference evidence="2 3" key="1">
    <citation type="journal article" date="2014" name="Int. J. Syst. Evol. Microbiol.">
        <title>Ramlibacter solisilvae sp. nov., isolated from forest soil, and emended description of the genus Ramlibacter.</title>
        <authorList>
            <person name="Lee H.J."/>
            <person name="Lee S.H."/>
            <person name="Lee S.S."/>
            <person name="Lee J.S."/>
            <person name="Kim Y."/>
            <person name="Kim S.C."/>
            <person name="Jeon C.O."/>
        </authorList>
    </citation>
    <scope>NUCLEOTIDE SEQUENCE [LARGE SCALE GENOMIC DNA]</scope>
    <source>
        <strain evidence="2 3">5-10</strain>
    </source>
</reference>
<proteinExistence type="predicted"/>
<keyword evidence="2" id="KW-0378">Hydrolase</keyword>
<dbReference type="PANTHER" id="PTHR43135">
    <property type="entry name" value="ALPHA-D-RIBOSE 1-METHYLPHOSPHONATE 5-TRIPHOSPHATE DIPHOSPHATASE"/>
    <property type="match status" value="1"/>
</dbReference>
<dbReference type="Pfam" id="PF01979">
    <property type="entry name" value="Amidohydro_1"/>
    <property type="match status" value="1"/>
</dbReference>
<dbReference type="InterPro" id="IPR051781">
    <property type="entry name" value="Metallo-dep_Hydrolase"/>
</dbReference>
<dbReference type="Gene3D" id="2.30.40.10">
    <property type="entry name" value="Urease, subunit C, domain 1"/>
    <property type="match status" value="1"/>
</dbReference>
<evidence type="ECO:0000313" key="3">
    <source>
        <dbReference type="Proteomes" id="UP000070433"/>
    </source>
</evidence>
<dbReference type="SUPFAM" id="SSF51338">
    <property type="entry name" value="Composite domain of metallo-dependent hydrolases"/>
    <property type="match status" value="1"/>
</dbReference>
<dbReference type="CDD" id="cd01299">
    <property type="entry name" value="Met_dep_hydrolase_A"/>
    <property type="match status" value="1"/>
</dbReference>
<dbReference type="InterPro" id="IPR011059">
    <property type="entry name" value="Metal-dep_hydrolase_composite"/>
</dbReference>
<dbReference type="InterPro" id="IPR032466">
    <property type="entry name" value="Metal_Hydrolase"/>
</dbReference>
<keyword evidence="3" id="KW-1185">Reference proteome</keyword>
<dbReference type="OrthoDB" id="9782972at2"/>
<evidence type="ECO:0000259" key="1">
    <source>
        <dbReference type="Pfam" id="PF01979"/>
    </source>
</evidence>
<dbReference type="GO" id="GO:0016810">
    <property type="term" value="F:hydrolase activity, acting on carbon-nitrogen (but not peptide) bonds"/>
    <property type="evidence" value="ECO:0007669"/>
    <property type="project" value="InterPro"/>
</dbReference>
<dbReference type="PANTHER" id="PTHR43135:SF3">
    <property type="entry name" value="ALPHA-D-RIBOSE 1-METHYLPHOSPHONATE 5-TRIPHOSPHATE DIPHOSPHATASE"/>
    <property type="match status" value="1"/>
</dbReference>
<organism evidence="2 3">
    <name type="scientific">Ramlibacter tataouinensis</name>
    <dbReference type="NCBI Taxonomy" id="94132"/>
    <lineage>
        <taxon>Bacteria</taxon>
        <taxon>Pseudomonadati</taxon>
        <taxon>Pseudomonadota</taxon>
        <taxon>Betaproteobacteria</taxon>
        <taxon>Burkholderiales</taxon>
        <taxon>Comamonadaceae</taxon>
        <taxon>Ramlibacter</taxon>
    </lineage>
</organism>
<dbReference type="InterPro" id="IPR006680">
    <property type="entry name" value="Amidohydro-rel"/>
</dbReference>
<protein>
    <submittedName>
        <fullName evidence="2">Amidohydrolase</fullName>
    </submittedName>
</protein>
<accession>A0A127JUI3</accession>
<dbReference type="SUPFAM" id="SSF51556">
    <property type="entry name" value="Metallo-dependent hydrolases"/>
    <property type="match status" value="1"/>
</dbReference>
<feature type="domain" description="Amidohydrolase-related" evidence="1">
    <location>
        <begin position="54"/>
        <end position="404"/>
    </location>
</feature>
<dbReference type="EMBL" id="CP010951">
    <property type="protein sequence ID" value="AMO23640.1"/>
    <property type="molecule type" value="Genomic_DNA"/>
</dbReference>
<name>A0A127JUI3_9BURK</name>
<sequence>MARLIFRNARLFDGRSDRCESAMNVLVEGDRIQQVSSAPIIADGATVIDVGGRTLMPGMIDAHVHAFFSDISVQKVEQFGESYRTAHAARMLGHALKCGFTTVRDTGGGNYGLARALADGLIQGPRFFYSGKVLSMTGGHGEIRDIWERPRYESICSCAGTVFSALGVIADGIYDCVKATREELRQGAHFIKIMGSGGVASPTDPIWMNQYREDEIRAIVNECVERRTYATAHCHPAAAVRRCVEFGVRCIEHGTLMDAETADFVADRGAYVVPTLIILEQLVELGRKMGFPPQNQQKAEAAWSGAIEGLRHMRAAGVKVCFGTDLLGDLYKHQCREITLRSEVFTAIEILHQLTSIPAEMMMLEGQIGCISEGAFADLLVVDGDPLQDVSLLAADGAYLRTILRNGELIKHVD</sequence>
<evidence type="ECO:0000313" key="2">
    <source>
        <dbReference type="EMBL" id="AMO23640.1"/>
    </source>
</evidence>
<gene>
    <name evidence="2" type="ORF">UC35_13015</name>
</gene>
<dbReference type="Proteomes" id="UP000070433">
    <property type="component" value="Chromosome"/>
</dbReference>
<dbReference type="RefSeq" id="WP_061500338.1">
    <property type="nucleotide sequence ID" value="NZ_CP010951.1"/>
</dbReference>